<name>A0A089ZC61_METFO</name>
<organism evidence="2 4">
    <name type="scientific">Methanobacterium formicicum</name>
    <dbReference type="NCBI Taxonomy" id="2162"/>
    <lineage>
        <taxon>Archaea</taxon>
        <taxon>Methanobacteriati</taxon>
        <taxon>Methanobacteriota</taxon>
        <taxon>Methanomada group</taxon>
        <taxon>Methanobacteria</taxon>
        <taxon>Methanobacteriales</taxon>
        <taxon>Methanobacteriaceae</taxon>
        <taxon>Methanobacterium</taxon>
    </lineage>
</organism>
<dbReference type="InterPro" id="IPR014922">
    <property type="entry name" value="YdhG-like"/>
</dbReference>
<dbReference type="SUPFAM" id="SSF159888">
    <property type="entry name" value="YdhG-like"/>
    <property type="match status" value="1"/>
</dbReference>
<sequence length="118" mass="13535">MVSKKIQTVDEYISSFPPDIQGILEEMRETIRESAPEAEETISYGMPTFRLKGNLVHFAAYKNHIGFYPTPSAINAFKEELSHYNTSKGTVQFPLDEPVPLDLVRKMVLFRVQENLKK</sequence>
<evidence type="ECO:0000313" key="2">
    <source>
        <dbReference type="EMBL" id="AIS32396.1"/>
    </source>
</evidence>
<proteinExistence type="predicted"/>
<dbReference type="GeneID" id="24792751"/>
<accession>A0A089ZC61</accession>
<dbReference type="Gene3D" id="3.90.1150.200">
    <property type="match status" value="1"/>
</dbReference>
<dbReference type="Pfam" id="PF08818">
    <property type="entry name" value="DUF1801"/>
    <property type="match status" value="1"/>
</dbReference>
<dbReference type="STRING" id="2162.BRM9_1584"/>
<evidence type="ECO:0000313" key="4">
    <source>
        <dbReference type="Proteomes" id="UP000029661"/>
    </source>
</evidence>
<dbReference type="EMBL" id="CP006933">
    <property type="protein sequence ID" value="AIS32396.1"/>
    <property type="molecule type" value="Genomic_DNA"/>
</dbReference>
<reference evidence="3" key="2">
    <citation type="submission" date="2020-10" db="EMBL/GenBank/DDBJ databases">
        <title>Dehalococcoides mccartyi of a TCE/Cr reducing biochatode.</title>
        <authorList>
            <person name="Matturro B."/>
        </authorList>
    </citation>
    <scope>NUCLEOTIDE SEQUENCE</scope>
    <source>
        <strain evidence="3">Bin2</strain>
    </source>
</reference>
<evidence type="ECO:0000259" key="1">
    <source>
        <dbReference type="Pfam" id="PF08818"/>
    </source>
</evidence>
<dbReference type="KEGG" id="mfc:BRM9_1584"/>
<evidence type="ECO:0000313" key="3">
    <source>
        <dbReference type="EMBL" id="MBF4474171.1"/>
    </source>
</evidence>
<dbReference type="Proteomes" id="UP000606900">
    <property type="component" value="Unassembled WGS sequence"/>
</dbReference>
<feature type="domain" description="YdhG-like" evidence="1">
    <location>
        <begin position="22"/>
        <end position="111"/>
    </location>
</feature>
<dbReference type="Proteomes" id="UP000029661">
    <property type="component" value="Chromosome"/>
</dbReference>
<reference evidence="2 4" key="1">
    <citation type="submission" date="2013-12" db="EMBL/GenBank/DDBJ databases">
        <title>The complete genome sequence of Methanobacterium sp. BRM9.</title>
        <authorList>
            <consortium name="Pastoral Greenhouse Gas Research Consortium"/>
            <person name="Kelly W.J."/>
            <person name="Leahy S.C."/>
            <person name="Perry R."/>
            <person name="Li D."/>
            <person name="Altermann E."/>
            <person name="Lambie S.C."/>
            <person name="Attwood G.T."/>
        </authorList>
    </citation>
    <scope>NUCLEOTIDE SEQUENCE [LARGE SCALE GENOMIC DNA]</scope>
    <source>
        <strain evidence="2 4">BRM9</strain>
    </source>
</reference>
<gene>
    <name evidence="2" type="ORF">BRM9_1584</name>
    <name evidence="3" type="ORF">ISP06_01690</name>
</gene>
<dbReference type="AlphaFoldDB" id="A0A089ZC61"/>
<protein>
    <submittedName>
        <fullName evidence="3">DUF1801 domain-containing protein</fullName>
    </submittedName>
</protein>
<dbReference type="RefSeq" id="WP_048085372.1">
    <property type="nucleotide sequence ID" value="NZ_CP006933.1"/>
</dbReference>
<dbReference type="EMBL" id="JADIIL010000007">
    <property type="protein sequence ID" value="MBF4474171.1"/>
    <property type="molecule type" value="Genomic_DNA"/>
</dbReference>
<dbReference type="OrthoDB" id="350500at2157"/>